<accession>A0A8X6INN4</accession>
<gene>
    <name evidence="1" type="ORF">TNCT_568631</name>
</gene>
<dbReference type="OrthoDB" id="10445580at2759"/>
<evidence type="ECO:0000313" key="1">
    <source>
        <dbReference type="EMBL" id="GFR08190.1"/>
    </source>
</evidence>
<dbReference type="AlphaFoldDB" id="A0A8X6INN4"/>
<evidence type="ECO:0000313" key="2">
    <source>
        <dbReference type="Proteomes" id="UP000887116"/>
    </source>
</evidence>
<comment type="caution">
    <text evidence="1">The sequence shown here is derived from an EMBL/GenBank/DDBJ whole genome shotgun (WGS) entry which is preliminary data.</text>
</comment>
<name>A0A8X6INN4_TRICU</name>
<reference evidence="1" key="1">
    <citation type="submission" date="2020-07" db="EMBL/GenBank/DDBJ databases">
        <title>Multicomponent nature underlies the extraordinary mechanical properties of spider dragline silk.</title>
        <authorList>
            <person name="Kono N."/>
            <person name="Nakamura H."/>
            <person name="Mori M."/>
            <person name="Yoshida Y."/>
            <person name="Ohtoshi R."/>
            <person name="Malay A.D."/>
            <person name="Moran D.A.P."/>
            <person name="Tomita M."/>
            <person name="Numata K."/>
            <person name="Arakawa K."/>
        </authorList>
    </citation>
    <scope>NUCLEOTIDE SEQUENCE</scope>
</reference>
<proteinExistence type="predicted"/>
<organism evidence="1 2">
    <name type="scientific">Trichonephila clavata</name>
    <name type="common">Joro spider</name>
    <name type="synonym">Nephila clavata</name>
    <dbReference type="NCBI Taxonomy" id="2740835"/>
    <lineage>
        <taxon>Eukaryota</taxon>
        <taxon>Metazoa</taxon>
        <taxon>Ecdysozoa</taxon>
        <taxon>Arthropoda</taxon>
        <taxon>Chelicerata</taxon>
        <taxon>Arachnida</taxon>
        <taxon>Araneae</taxon>
        <taxon>Araneomorphae</taxon>
        <taxon>Entelegynae</taxon>
        <taxon>Araneoidea</taxon>
        <taxon>Nephilidae</taxon>
        <taxon>Trichonephila</taxon>
    </lineage>
</organism>
<keyword evidence="2" id="KW-1185">Reference proteome</keyword>
<dbReference type="Proteomes" id="UP000887116">
    <property type="component" value="Unassembled WGS sequence"/>
</dbReference>
<sequence length="115" mass="12687">MANPDIVRVKGTSFWYKENALRGHVWLCSRVGLSITPIPREGFDVVEKEQQSKNALTALTACSESKDDAVFTKKASLNATVEVPFVRYEDTPPNNCVSCVQKIAKTAYFAVNTSS</sequence>
<protein>
    <submittedName>
        <fullName evidence="1">Uncharacterized protein</fullName>
    </submittedName>
</protein>
<dbReference type="EMBL" id="BMAO01026281">
    <property type="protein sequence ID" value="GFR08190.1"/>
    <property type="molecule type" value="Genomic_DNA"/>
</dbReference>